<proteinExistence type="predicted"/>
<gene>
    <name evidence="1" type="ORF">DERP_005947</name>
</gene>
<reference evidence="1 2" key="2">
    <citation type="journal article" date="2022" name="Mol. Biol. Evol.">
        <title>Comparative Genomics Reveals Insights into the Divergent Evolution of Astigmatic Mites and Household Pest Adaptations.</title>
        <authorList>
            <person name="Xiong Q."/>
            <person name="Wan A.T."/>
            <person name="Liu X."/>
            <person name="Fung C.S."/>
            <person name="Xiao X."/>
            <person name="Malainual N."/>
            <person name="Hou J."/>
            <person name="Wang L."/>
            <person name="Wang M."/>
            <person name="Yang K.Y."/>
            <person name="Cui Y."/>
            <person name="Leung E.L."/>
            <person name="Nong W."/>
            <person name="Shin S.K."/>
            <person name="Au S.W."/>
            <person name="Jeong K.Y."/>
            <person name="Chew F.T."/>
            <person name="Hui J.H."/>
            <person name="Leung T.F."/>
            <person name="Tungtrongchitr A."/>
            <person name="Zhong N."/>
            <person name="Liu Z."/>
            <person name="Tsui S.K."/>
        </authorList>
    </citation>
    <scope>NUCLEOTIDE SEQUENCE [LARGE SCALE GENOMIC DNA]</scope>
    <source>
        <strain evidence="1">Derp</strain>
    </source>
</reference>
<evidence type="ECO:0000313" key="2">
    <source>
        <dbReference type="Proteomes" id="UP000887458"/>
    </source>
</evidence>
<accession>A0ABQ8JS25</accession>
<protein>
    <submittedName>
        <fullName evidence="1">Uncharacterized protein</fullName>
    </submittedName>
</protein>
<name>A0ABQ8JS25_DERPT</name>
<keyword evidence="2" id="KW-1185">Reference proteome</keyword>
<sequence length="63" mass="7746">MQNVNESEKNENEKIEFYYNLAPGILIYNDNDSGYRLYIEYWNSNKIEYPWIKIMPDFFLLIK</sequence>
<reference evidence="1 2" key="1">
    <citation type="journal article" date="2018" name="J. Allergy Clin. Immunol.">
        <title>High-quality assembly of Dermatophagoides pteronyssinus genome and transcriptome reveals a wide range of novel allergens.</title>
        <authorList>
            <person name="Liu X.Y."/>
            <person name="Yang K.Y."/>
            <person name="Wang M.Q."/>
            <person name="Kwok J.S."/>
            <person name="Zeng X."/>
            <person name="Yang Z."/>
            <person name="Xiao X.J."/>
            <person name="Lau C.P."/>
            <person name="Li Y."/>
            <person name="Huang Z.M."/>
            <person name="Ba J.G."/>
            <person name="Yim A.K."/>
            <person name="Ouyang C.Y."/>
            <person name="Ngai S.M."/>
            <person name="Chan T.F."/>
            <person name="Leung E.L."/>
            <person name="Liu L."/>
            <person name="Liu Z.G."/>
            <person name="Tsui S.K."/>
        </authorList>
    </citation>
    <scope>NUCLEOTIDE SEQUENCE [LARGE SCALE GENOMIC DNA]</scope>
    <source>
        <strain evidence="1">Derp</strain>
    </source>
</reference>
<dbReference type="Proteomes" id="UP000887458">
    <property type="component" value="Unassembled WGS sequence"/>
</dbReference>
<evidence type="ECO:0000313" key="1">
    <source>
        <dbReference type="EMBL" id="KAH9425342.1"/>
    </source>
</evidence>
<organism evidence="1 2">
    <name type="scientific">Dermatophagoides pteronyssinus</name>
    <name type="common">European house dust mite</name>
    <dbReference type="NCBI Taxonomy" id="6956"/>
    <lineage>
        <taxon>Eukaryota</taxon>
        <taxon>Metazoa</taxon>
        <taxon>Ecdysozoa</taxon>
        <taxon>Arthropoda</taxon>
        <taxon>Chelicerata</taxon>
        <taxon>Arachnida</taxon>
        <taxon>Acari</taxon>
        <taxon>Acariformes</taxon>
        <taxon>Sarcoptiformes</taxon>
        <taxon>Astigmata</taxon>
        <taxon>Psoroptidia</taxon>
        <taxon>Analgoidea</taxon>
        <taxon>Pyroglyphidae</taxon>
        <taxon>Dermatophagoidinae</taxon>
        <taxon>Dermatophagoides</taxon>
    </lineage>
</organism>
<comment type="caution">
    <text evidence="1">The sequence shown here is derived from an EMBL/GenBank/DDBJ whole genome shotgun (WGS) entry which is preliminary data.</text>
</comment>
<dbReference type="EMBL" id="NJHN03000018">
    <property type="protein sequence ID" value="KAH9425342.1"/>
    <property type="molecule type" value="Genomic_DNA"/>
</dbReference>